<dbReference type="AlphaFoldDB" id="A0A2P2KTF9"/>
<evidence type="ECO:0000313" key="1">
    <source>
        <dbReference type="EMBL" id="MBX09004.1"/>
    </source>
</evidence>
<organism evidence="1">
    <name type="scientific">Rhizophora mucronata</name>
    <name type="common">Asiatic mangrove</name>
    <dbReference type="NCBI Taxonomy" id="61149"/>
    <lineage>
        <taxon>Eukaryota</taxon>
        <taxon>Viridiplantae</taxon>
        <taxon>Streptophyta</taxon>
        <taxon>Embryophyta</taxon>
        <taxon>Tracheophyta</taxon>
        <taxon>Spermatophyta</taxon>
        <taxon>Magnoliopsida</taxon>
        <taxon>eudicotyledons</taxon>
        <taxon>Gunneridae</taxon>
        <taxon>Pentapetalae</taxon>
        <taxon>rosids</taxon>
        <taxon>fabids</taxon>
        <taxon>Malpighiales</taxon>
        <taxon>Rhizophoraceae</taxon>
        <taxon>Rhizophora</taxon>
    </lineage>
</organism>
<reference evidence="1" key="1">
    <citation type="submission" date="2018-02" db="EMBL/GenBank/DDBJ databases">
        <title>Rhizophora mucronata_Transcriptome.</title>
        <authorList>
            <person name="Meera S.P."/>
            <person name="Sreeshan A."/>
            <person name="Augustine A."/>
        </authorList>
    </citation>
    <scope>NUCLEOTIDE SEQUENCE</scope>
    <source>
        <tissue evidence="1">Leaf</tissue>
    </source>
</reference>
<accession>A0A2P2KTF9</accession>
<protein>
    <submittedName>
        <fullName evidence="1">Uncharacterized protein</fullName>
    </submittedName>
</protein>
<proteinExistence type="predicted"/>
<dbReference type="EMBL" id="GGEC01028520">
    <property type="protein sequence ID" value="MBX09004.1"/>
    <property type="molecule type" value="Transcribed_RNA"/>
</dbReference>
<sequence length="51" mass="5934">MILATCCNSLISRLIFYRKLERYSQAGPVTPTTVPIPRFFFWQFEGCTNCI</sequence>
<name>A0A2P2KTF9_RHIMU</name>